<dbReference type="Pfam" id="PF18862">
    <property type="entry name" value="ApeA_NTD1"/>
    <property type="match status" value="1"/>
</dbReference>
<name>A0A6L6VIT3_AGRVI</name>
<feature type="domain" description="ApeA N-terminal" evidence="2">
    <location>
        <begin position="51"/>
        <end position="232"/>
    </location>
</feature>
<evidence type="ECO:0000256" key="1">
    <source>
        <dbReference type="SAM" id="MobiDB-lite"/>
    </source>
</evidence>
<accession>A0A6L6VIT3</accession>
<feature type="region of interest" description="Disordered" evidence="1">
    <location>
        <begin position="457"/>
        <end position="490"/>
    </location>
</feature>
<evidence type="ECO:0000313" key="4">
    <source>
        <dbReference type="Proteomes" id="UP000477951"/>
    </source>
</evidence>
<evidence type="ECO:0000259" key="2">
    <source>
        <dbReference type="Pfam" id="PF18862"/>
    </source>
</evidence>
<comment type="caution">
    <text evidence="3">The sequence shown here is derived from an EMBL/GenBank/DDBJ whole genome shotgun (WGS) entry which is preliminary data.</text>
</comment>
<protein>
    <recommendedName>
        <fullName evidence="2">ApeA N-terminal domain-containing protein</fullName>
    </recommendedName>
</protein>
<dbReference type="InterPro" id="IPR041223">
    <property type="entry name" value="ApeA_NTD"/>
</dbReference>
<reference evidence="3 4" key="1">
    <citation type="submission" date="2019-12" db="EMBL/GenBank/DDBJ databases">
        <title>Whole-genome sequencing of Allorhizobium vitis.</title>
        <authorList>
            <person name="Gan H.M."/>
            <person name="Szegedi E."/>
            <person name="Burr T."/>
            <person name="Savka M.A."/>
        </authorList>
    </citation>
    <scope>NUCLEOTIDE SEQUENCE [LARGE SCALE GENOMIC DNA]</scope>
    <source>
        <strain evidence="3 4">CG516</strain>
    </source>
</reference>
<sequence length="490" mass="55196">MPIDEWIYVPETEPDDFWTGRISLDESSAGHWQFEAIRMTGDGANPYSTGVFESAGPVSILIDHREKGTLIWPLVNHVEPKSAHLDRTKIKGSFQALVSGACIENMDEPVFHSIFVESPAFAAWYGTKSPKAIRDEHYRTRSIELADPEKEELTIEALGNVTVTTLALYEQGADADQLKNTVRLDITFDRLRSLAEVMDLAMGLEMLFGFLVGYRPPMSTFGMRKPANEDPSKLATSRLHLGGAFFREQSIPHPLNRLNMRGRDQSSLEAVLAAYIENPERLLNNIHAIEYSRWFGASLNDQFAAVMPVFEEYVQGKFKTADEESYLSTASDFWAYVENAPSQDLIDFANKHLKVQESKAPGLPTVIKRALTELNEQGFAFDLQLAKRINNRRAQMFHRAPVVSESAVSDFHEEKLAVTAALMLLTLRDLGVRLDGIAENLGALMEHARFTQRWNELEKERADRRSRRQKDEADKKGKKNGPADTAAHEV</sequence>
<feature type="compositionally biased region" description="Basic and acidic residues" evidence="1">
    <location>
        <begin position="457"/>
        <end position="475"/>
    </location>
</feature>
<dbReference type="RefSeq" id="WP_156615723.1">
    <property type="nucleotide sequence ID" value="NZ_WPHR01000019.1"/>
</dbReference>
<dbReference type="Proteomes" id="UP000477951">
    <property type="component" value="Unassembled WGS sequence"/>
</dbReference>
<proteinExistence type="predicted"/>
<gene>
    <name evidence="3" type="ORF">GOZ90_19090</name>
</gene>
<dbReference type="AlphaFoldDB" id="A0A6L6VIT3"/>
<organism evidence="3 4">
    <name type="scientific">Agrobacterium vitis</name>
    <name type="common">Rhizobium vitis</name>
    <dbReference type="NCBI Taxonomy" id="373"/>
    <lineage>
        <taxon>Bacteria</taxon>
        <taxon>Pseudomonadati</taxon>
        <taxon>Pseudomonadota</taxon>
        <taxon>Alphaproteobacteria</taxon>
        <taxon>Hyphomicrobiales</taxon>
        <taxon>Rhizobiaceae</taxon>
        <taxon>Rhizobium/Agrobacterium group</taxon>
        <taxon>Agrobacterium</taxon>
    </lineage>
</organism>
<dbReference type="EMBL" id="WPHR01000019">
    <property type="protein sequence ID" value="MUZ74798.1"/>
    <property type="molecule type" value="Genomic_DNA"/>
</dbReference>
<evidence type="ECO:0000313" key="3">
    <source>
        <dbReference type="EMBL" id="MUZ74798.1"/>
    </source>
</evidence>